<protein>
    <submittedName>
        <fullName evidence="2">DHC N1 domain containing protein</fullName>
    </submittedName>
</protein>
<dbReference type="OrthoDB" id="6777154at2759"/>
<dbReference type="InterPro" id="IPR013594">
    <property type="entry name" value="Dynein_heavy_tail"/>
</dbReference>
<evidence type="ECO:0000313" key="3">
    <source>
        <dbReference type="Proteomes" id="UP000292052"/>
    </source>
</evidence>
<name>A0A482VKL8_ASBVE</name>
<proteinExistence type="predicted"/>
<evidence type="ECO:0000313" key="2">
    <source>
        <dbReference type="EMBL" id="RZC33067.1"/>
    </source>
</evidence>
<dbReference type="EMBL" id="QDEB01092340">
    <property type="protein sequence ID" value="RZC33067.1"/>
    <property type="molecule type" value="Genomic_DNA"/>
</dbReference>
<dbReference type="Pfam" id="PF08385">
    <property type="entry name" value="DHC_N1"/>
    <property type="match status" value="1"/>
</dbReference>
<sequence length="190" mass="21671">GSSTEIQRHVANLQADLRSTILSSTNDEDLISANFNSISVVESLENEVEYWDNVSRSSKNRLTRSNAASFCDILKTISKDFSVIEALPLNEVEDVLENAHGVLDDLWRHEPSPFPTDRMTHLMDLIANAINRCISKQLTDCDVWGDNYNTVAELITQCISIGERWLDSCRQLTQIFWPNYSSNIWKDEPY</sequence>
<organism evidence="2 3">
    <name type="scientific">Asbolus verrucosus</name>
    <name type="common">Desert ironclad beetle</name>
    <dbReference type="NCBI Taxonomy" id="1661398"/>
    <lineage>
        <taxon>Eukaryota</taxon>
        <taxon>Metazoa</taxon>
        <taxon>Ecdysozoa</taxon>
        <taxon>Arthropoda</taxon>
        <taxon>Hexapoda</taxon>
        <taxon>Insecta</taxon>
        <taxon>Pterygota</taxon>
        <taxon>Neoptera</taxon>
        <taxon>Endopterygota</taxon>
        <taxon>Coleoptera</taxon>
        <taxon>Polyphaga</taxon>
        <taxon>Cucujiformia</taxon>
        <taxon>Tenebrionidae</taxon>
        <taxon>Pimeliinae</taxon>
        <taxon>Asbolus</taxon>
    </lineage>
</organism>
<feature type="domain" description="Dynein heavy chain tail" evidence="1">
    <location>
        <begin position="66"/>
        <end position="172"/>
    </location>
</feature>
<dbReference type="Proteomes" id="UP000292052">
    <property type="component" value="Unassembled WGS sequence"/>
</dbReference>
<evidence type="ECO:0000259" key="1">
    <source>
        <dbReference type="Pfam" id="PF08385"/>
    </source>
</evidence>
<feature type="non-terminal residue" evidence="2">
    <location>
        <position position="1"/>
    </location>
</feature>
<reference evidence="2 3" key="1">
    <citation type="submission" date="2017-03" db="EMBL/GenBank/DDBJ databases">
        <title>Genome of the blue death feigning beetle - Asbolus verrucosus.</title>
        <authorList>
            <person name="Rider S.D."/>
        </authorList>
    </citation>
    <scope>NUCLEOTIDE SEQUENCE [LARGE SCALE GENOMIC DNA]</scope>
    <source>
        <strain evidence="2">Butters</strain>
        <tissue evidence="2">Head and leg muscle</tissue>
    </source>
</reference>
<dbReference type="STRING" id="1661398.A0A482VKL8"/>
<accession>A0A482VKL8</accession>
<comment type="caution">
    <text evidence="2">The sequence shown here is derived from an EMBL/GenBank/DDBJ whole genome shotgun (WGS) entry which is preliminary data.</text>
</comment>
<keyword evidence="3" id="KW-1185">Reference proteome</keyword>
<dbReference type="AlphaFoldDB" id="A0A482VKL8"/>
<gene>
    <name evidence="2" type="ORF">BDFB_003623</name>
</gene>